<protein>
    <recommendedName>
        <fullName evidence="4">DUF5709 domain-containing protein</fullName>
    </recommendedName>
</protein>
<evidence type="ECO:0000313" key="2">
    <source>
        <dbReference type="EMBL" id="OMI40023.1"/>
    </source>
</evidence>
<feature type="compositionally biased region" description="Basic and acidic residues" evidence="1">
    <location>
        <begin position="32"/>
        <end position="45"/>
    </location>
</feature>
<dbReference type="GeneID" id="96744903"/>
<gene>
    <name evidence="2" type="ORF">SPAR_07961</name>
</gene>
<dbReference type="STRING" id="67365.GCA_001704635_07478"/>
<feature type="region of interest" description="Disordered" evidence="1">
    <location>
        <begin position="1"/>
        <end position="74"/>
    </location>
</feature>
<feature type="compositionally biased region" description="Acidic residues" evidence="1">
    <location>
        <begin position="1"/>
        <end position="31"/>
    </location>
</feature>
<dbReference type="RefSeq" id="WP_065964159.1">
    <property type="nucleotide sequence ID" value="NZ_ASQP01000117.1"/>
</dbReference>
<evidence type="ECO:0008006" key="4">
    <source>
        <dbReference type="Google" id="ProtNLM"/>
    </source>
</evidence>
<evidence type="ECO:0000256" key="1">
    <source>
        <dbReference type="SAM" id="MobiDB-lite"/>
    </source>
</evidence>
<name>A0A1R1SP37_9ACTN</name>
<organism evidence="2 3">
    <name type="scientific">Streptomyces sparsogenes DSM 40356</name>
    <dbReference type="NCBI Taxonomy" id="1331668"/>
    <lineage>
        <taxon>Bacteria</taxon>
        <taxon>Bacillati</taxon>
        <taxon>Actinomycetota</taxon>
        <taxon>Actinomycetes</taxon>
        <taxon>Kitasatosporales</taxon>
        <taxon>Streptomycetaceae</taxon>
        <taxon>Streptomyces</taxon>
    </lineage>
</organism>
<reference evidence="2 3" key="1">
    <citation type="submission" date="2013-05" db="EMBL/GenBank/DDBJ databases">
        <title>Genome sequence of Streptomyces sparsogenes DSM 40356.</title>
        <authorList>
            <person name="Coyne S."/>
            <person name="Seebeck F.P."/>
        </authorList>
    </citation>
    <scope>NUCLEOTIDE SEQUENCE [LARGE SCALE GENOMIC DNA]</scope>
    <source>
        <strain evidence="2 3">DSM 40356</strain>
    </source>
</reference>
<evidence type="ECO:0000313" key="3">
    <source>
        <dbReference type="Proteomes" id="UP000186168"/>
    </source>
</evidence>
<proteinExistence type="predicted"/>
<accession>A0A1R1SP37</accession>
<dbReference type="AlphaFoldDB" id="A0A1R1SP37"/>
<keyword evidence="3" id="KW-1185">Reference proteome</keyword>
<feature type="compositionally biased region" description="Basic and acidic residues" evidence="1">
    <location>
        <begin position="56"/>
        <end position="67"/>
    </location>
</feature>
<sequence length="74" mass="8321">MTVDPSDPETFEETEATEFAVEDVEAPEVDAAEQRQDLLPRRDEPVNGDGSIEVNEADRLEQARVVEVDEDDYP</sequence>
<dbReference type="Proteomes" id="UP000186168">
    <property type="component" value="Unassembled WGS sequence"/>
</dbReference>
<comment type="caution">
    <text evidence="2">The sequence shown here is derived from an EMBL/GenBank/DDBJ whole genome shotgun (WGS) entry which is preliminary data.</text>
</comment>
<dbReference type="EMBL" id="ASQP01000117">
    <property type="protein sequence ID" value="OMI40023.1"/>
    <property type="molecule type" value="Genomic_DNA"/>
</dbReference>